<dbReference type="InterPro" id="IPR009003">
    <property type="entry name" value="Peptidase_S1_PA"/>
</dbReference>
<dbReference type="AlphaFoldDB" id="A0A443RY51"/>
<dbReference type="GO" id="GO:0006508">
    <property type="term" value="P:proteolysis"/>
    <property type="evidence" value="ECO:0007669"/>
    <property type="project" value="InterPro"/>
</dbReference>
<reference evidence="4 5" key="1">
    <citation type="journal article" date="2018" name="Gigascience">
        <title>Genomes of trombidid mites reveal novel predicted allergens and laterally-transferred genes associated with secondary metabolism.</title>
        <authorList>
            <person name="Dong X."/>
            <person name="Chaisiri K."/>
            <person name="Xia D."/>
            <person name="Armstrong S.D."/>
            <person name="Fang Y."/>
            <person name="Donnelly M.J."/>
            <person name="Kadowaki T."/>
            <person name="McGarry J.W."/>
            <person name="Darby A.C."/>
            <person name="Makepeace B.L."/>
        </authorList>
    </citation>
    <scope>NUCLEOTIDE SEQUENCE [LARGE SCALE GENOMIC DNA]</scope>
    <source>
        <strain evidence="4">UoL-UT</strain>
    </source>
</reference>
<evidence type="ECO:0000313" key="5">
    <source>
        <dbReference type="Proteomes" id="UP000288716"/>
    </source>
</evidence>
<keyword evidence="5" id="KW-1185">Reference proteome</keyword>
<proteinExistence type="predicted"/>
<dbReference type="VEuPathDB" id="VectorBase:LDEU011738"/>
<accession>A0A443RY51</accession>
<dbReference type="SUPFAM" id="SSF50494">
    <property type="entry name" value="Trypsin-like serine proteases"/>
    <property type="match status" value="1"/>
</dbReference>
<dbReference type="PANTHER" id="PTHR24252:SF7">
    <property type="entry name" value="HYALIN"/>
    <property type="match status" value="1"/>
</dbReference>
<name>A0A443RY51_9ACAR</name>
<dbReference type="Gene3D" id="2.40.10.10">
    <property type="entry name" value="Trypsin-like serine proteases"/>
    <property type="match status" value="1"/>
</dbReference>
<dbReference type="InterPro" id="IPR043504">
    <property type="entry name" value="Peptidase_S1_PA_chymotrypsin"/>
</dbReference>
<dbReference type="GO" id="GO:0004252">
    <property type="term" value="F:serine-type endopeptidase activity"/>
    <property type="evidence" value="ECO:0007669"/>
    <property type="project" value="InterPro"/>
</dbReference>
<gene>
    <name evidence="4" type="ORF">B4U80_12112</name>
</gene>
<dbReference type="InterPro" id="IPR001254">
    <property type="entry name" value="Trypsin_dom"/>
</dbReference>
<feature type="non-terminal residue" evidence="4">
    <location>
        <position position="139"/>
    </location>
</feature>
<evidence type="ECO:0000256" key="1">
    <source>
        <dbReference type="ARBA" id="ARBA00023157"/>
    </source>
</evidence>
<sequence length="139" mass="14813">SFVNGEIQCGESNEKPSNSSKCTPNAETRVIGGKCANPGQFPWVAIINLSSGNRFCGGAILDKYTIMTAARCTFSCPRIGPGIPVKKYKITIGERNLNKANDGQMKYTTTTAIVHEDYLACSASFANDIALLKIGGNGM</sequence>
<feature type="region of interest" description="Disordered" evidence="2">
    <location>
        <begin position="1"/>
        <end position="24"/>
    </location>
</feature>
<feature type="domain" description="Peptidase S1" evidence="3">
    <location>
        <begin position="30"/>
        <end position="139"/>
    </location>
</feature>
<feature type="non-terminal residue" evidence="4">
    <location>
        <position position="1"/>
    </location>
</feature>
<dbReference type="PROSITE" id="PS50240">
    <property type="entry name" value="TRYPSIN_DOM"/>
    <property type="match status" value="1"/>
</dbReference>
<keyword evidence="1" id="KW-1015">Disulfide bond</keyword>
<evidence type="ECO:0000259" key="3">
    <source>
        <dbReference type="PROSITE" id="PS50240"/>
    </source>
</evidence>
<dbReference type="OrthoDB" id="6434925at2759"/>
<evidence type="ECO:0000313" key="4">
    <source>
        <dbReference type="EMBL" id="RWS20302.1"/>
    </source>
</evidence>
<dbReference type="Proteomes" id="UP000288716">
    <property type="component" value="Unassembled WGS sequence"/>
</dbReference>
<dbReference type="EMBL" id="NCKV01018460">
    <property type="protein sequence ID" value="RWS20302.1"/>
    <property type="molecule type" value="Genomic_DNA"/>
</dbReference>
<organism evidence="4 5">
    <name type="scientific">Leptotrombidium deliense</name>
    <dbReference type="NCBI Taxonomy" id="299467"/>
    <lineage>
        <taxon>Eukaryota</taxon>
        <taxon>Metazoa</taxon>
        <taxon>Ecdysozoa</taxon>
        <taxon>Arthropoda</taxon>
        <taxon>Chelicerata</taxon>
        <taxon>Arachnida</taxon>
        <taxon>Acari</taxon>
        <taxon>Acariformes</taxon>
        <taxon>Trombidiformes</taxon>
        <taxon>Prostigmata</taxon>
        <taxon>Anystina</taxon>
        <taxon>Parasitengona</taxon>
        <taxon>Trombiculoidea</taxon>
        <taxon>Trombiculidae</taxon>
        <taxon>Leptotrombidium</taxon>
    </lineage>
</organism>
<dbReference type="PANTHER" id="PTHR24252">
    <property type="entry name" value="ACROSIN-RELATED"/>
    <property type="match status" value="1"/>
</dbReference>
<dbReference type="Pfam" id="PF00089">
    <property type="entry name" value="Trypsin"/>
    <property type="match status" value="1"/>
</dbReference>
<comment type="caution">
    <text evidence="4">The sequence shown here is derived from an EMBL/GenBank/DDBJ whole genome shotgun (WGS) entry which is preliminary data.</text>
</comment>
<evidence type="ECO:0000256" key="2">
    <source>
        <dbReference type="SAM" id="MobiDB-lite"/>
    </source>
</evidence>
<feature type="compositionally biased region" description="Polar residues" evidence="2">
    <location>
        <begin position="15"/>
        <end position="24"/>
    </location>
</feature>
<protein>
    <recommendedName>
        <fullName evidence="3">Peptidase S1 domain-containing protein</fullName>
    </recommendedName>
</protein>
<dbReference type="STRING" id="299467.A0A443RY51"/>